<accession>A0A1X7EK19</accession>
<keyword evidence="2" id="KW-0238">DNA-binding</keyword>
<reference evidence="6" key="1">
    <citation type="submission" date="2017-04" db="EMBL/GenBank/DDBJ databases">
        <authorList>
            <person name="Varghese N."/>
            <person name="Submissions S."/>
        </authorList>
    </citation>
    <scope>NUCLEOTIDE SEQUENCE [LARGE SCALE GENOMIC DNA]</scope>
    <source>
        <strain evidence="6">K3S</strain>
    </source>
</reference>
<evidence type="ECO:0000256" key="2">
    <source>
        <dbReference type="ARBA" id="ARBA00023125"/>
    </source>
</evidence>
<feature type="domain" description="HTH araC/xylS-type" evidence="4">
    <location>
        <begin position="204"/>
        <end position="302"/>
    </location>
</feature>
<keyword evidence="1" id="KW-0805">Transcription regulation</keyword>
<dbReference type="PROSITE" id="PS01124">
    <property type="entry name" value="HTH_ARAC_FAMILY_2"/>
    <property type="match status" value="1"/>
</dbReference>
<dbReference type="PANTHER" id="PTHR43436">
    <property type="entry name" value="ARAC-FAMILY TRANSCRIPTIONAL REGULATOR"/>
    <property type="match status" value="1"/>
</dbReference>
<dbReference type="InterPro" id="IPR009594">
    <property type="entry name" value="Tscrpt_reg_HTH_AraC_N"/>
</dbReference>
<dbReference type="SUPFAM" id="SSF46689">
    <property type="entry name" value="Homeodomain-like"/>
    <property type="match status" value="2"/>
</dbReference>
<dbReference type="AlphaFoldDB" id="A0A1X7EK19"/>
<dbReference type="RefSeq" id="WP_085103766.1">
    <property type="nucleotide sequence ID" value="NZ_FWZU01000005.1"/>
</dbReference>
<evidence type="ECO:0000259" key="4">
    <source>
        <dbReference type="PROSITE" id="PS01124"/>
    </source>
</evidence>
<dbReference type="EMBL" id="FWZU01000005">
    <property type="protein sequence ID" value="SMF35278.1"/>
    <property type="molecule type" value="Genomic_DNA"/>
</dbReference>
<dbReference type="InterPro" id="IPR009057">
    <property type="entry name" value="Homeodomain-like_sf"/>
</dbReference>
<keyword evidence="3" id="KW-0804">Transcription</keyword>
<name>A0A1X7EK19_9BACT</name>
<dbReference type="PANTHER" id="PTHR43436:SF1">
    <property type="entry name" value="TRANSCRIPTIONAL REGULATORY PROTEIN"/>
    <property type="match status" value="1"/>
</dbReference>
<sequence>MNSNTQFTPSDDLGEVREALADKIARWTENDFRLTTKIPGLLLRKYDKLSEPTSYMHDPSICLVAQGAKRVFLSDEEYVYDSNHFLITSVGLPILAQVIEADKQKPYLGLVLKLDLREIAQLMVDSNFKSPCPKQSKRGIAVGKLTAPLLNLFKRLLDLLDEPENIPVIAPLIQREILYRLLISEQGPRLQQLAMTGSHSQAITQAIDWLKENYTKQLRINDLAARVGMSTSTFHHHFRSLTAMSPLQFQKWIRLHEARRLMLTERQDVTSAAFQVGYESPSQFTREYSRQFGAPPLRDIKRLQEI</sequence>
<dbReference type="InterPro" id="IPR018060">
    <property type="entry name" value="HTH_AraC"/>
</dbReference>
<dbReference type="Pfam" id="PF06719">
    <property type="entry name" value="AraC_N"/>
    <property type="match status" value="1"/>
</dbReference>
<dbReference type="Pfam" id="PF12833">
    <property type="entry name" value="HTH_18"/>
    <property type="match status" value="1"/>
</dbReference>
<evidence type="ECO:0000256" key="3">
    <source>
        <dbReference type="ARBA" id="ARBA00023163"/>
    </source>
</evidence>
<dbReference type="OrthoDB" id="9802263at2"/>
<dbReference type="GO" id="GO:0043565">
    <property type="term" value="F:sequence-specific DNA binding"/>
    <property type="evidence" value="ECO:0007669"/>
    <property type="project" value="InterPro"/>
</dbReference>
<dbReference type="Gene3D" id="1.10.10.60">
    <property type="entry name" value="Homeodomain-like"/>
    <property type="match status" value="2"/>
</dbReference>
<dbReference type="GO" id="GO:0003700">
    <property type="term" value="F:DNA-binding transcription factor activity"/>
    <property type="evidence" value="ECO:0007669"/>
    <property type="project" value="InterPro"/>
</dbReference>
<dbReference type="SMART" id="SM00342">
    <property type="entry name" value="HTH_ARAC"/>
    <property type="match status" value="1"/>
</dbReference>
<keyword evidence="6" id="KW-1185">Reference proteome</keyword>
<proteinExistence type="predicted"/>
<gene>
    <name evidence="5" type="ORF">SAMN06295933_3063</name>
</gene>
<dbReference type="InterPro" id="IPR018062">
    <property type="entry name" value="HTH_AraC-typ_CS"/>
</dbReference>
<dbReference type="Proteomes" id="UP000192906">
    <property type="component" value="Unassembled WGS sequence"/>
</dbReference>
<protein>
    <submittedName>
        <fullName evidence="5">Transcriptional regulator, AraC family</fullName>
    </submittedName>
</protein>
<dbReference type="STRING" id="1519643.SAMN06295933_3063"/>
<evidence type="ECO:0000313" key="6">
    <source>
        <dbReference type="Proteomes" id="UP000192906"/>
    </source>
</evidence>
<dbReference type="PROSITE" id="PS00041">
    <property type="entry name" value="HTH_ARAC_FAMILY_1"/>
    <property type="match status" value="1"/>
</dbReference>
<evidence type="ECO:0000256" key="1">
    <source>
        <dbReference type="ARBA" id="ARBA00023015"/>
    </source>
</evidence>
<organism evidence="5 6">
    <name type="scientific">Desulfovibrio gilichinskyi</name>
    <dbReference type="NCBI Taxonomy" id="1519643"/>
    <lineage>
        <taxon>Bacteria</taxon>
        <taxon>Pseudomonadati</taxon>
        <taxon>Thermodesulfobacteriota</taxon>
        <taxon>Desulfovibrionia</taxon>
        <taxon>Desulfovibrionales</taxon>
        <taxon>Desulfovibrionaceae</taxon>
        <taxon>Desulfovibrio</taxon>
    </lineage>
</organism>
<evidence type="ECO:0000313" key="5">
    <source>
        <dbReference type="EMBL" id="SMF35278.1"/>
    </source>
</evidence>